<dbReference type="STRING" id="74649.A0A2P6PLS2"/>
<feature type="compositionally biased region" description="Low complexity" evidence="18">
    <location>
        <begin position="296"/>
        <end position="306"/>
    </location>
</feature>
<dbReference type="GO" id="GO:0003887">
    <property type="term" value="F:DNA-directed DNA polymerase activity"/>
    <property type="evidence" value="ECO:0007669"/>
    <property type="project" value="UniProtKB-KW"/>
</dbReference>
<comment type="cofactor">
    <cofactor evidence="17">
        <name>Mg(2+)</name>
        <dbReference type="ChEBI" id="CHEBI:18420"/>
    </cofactor>
    <text evidence="17">Binds 2 magnesium ions.</text>
</comment>
<dbReference type="InterPro" id="IPR001357">
    <property type="entry name" value="BRCT_dom"/>
</dbReference>
<evidence type="ECO:0000256" key="16">
    <source>
        <dbReference type="PIRNR" id="PIRNR036573"/>
    </source>
</evidence>
<keyword evidence="13 16" id="KW-0234">DNA repair</keyword>
<dbReference type="InterPro" id="IPR022880">
    <property type="entry name" value="DNApol_IV"/>
</dbReference>
<dbReference type="Gene3D" id="6.10.250.1490">
    <property type="match status" value="1"/>
</dbReference>
<feature type="region of interest" description="Disordered" evidence="18">
    <location>
        <begin position="293"/>
        <end position="320"/>
    </location>
</feature>
<dbReference type="InterPro" id="IPR043502">
    <property type="entry name" value="DNA/RNA_pol_sf"/>
</dbReference>
<dbReference type="FunFam" id="3.30.70.270:FF:000019">
    <property type="entry name" value="DNA repair protein REV1"/>
    <property type="match status" value="1"/>
</dbReference>
<evidence type="ECO:0000256" key="8">
    <source>
        <dbReference type="ARBA" id="ARBA00022705"/>
    </source>
</evidence>
<feature type="compositionally biased region" description="Polar residues" evidence="18">
    <location>
        <begin position="307"/>
        <end position="320"/>
    </location>
</feature>
<dbReference type="PANTHER" id="PTHR45990:SF1">
    <property type="entry name" value="DNA REPAIR PROTEIN REV1"/>
    <property type="match status" value="1"/>
</dbReference>
<dbReference type="GO" id="GO:0003684">
    <property type="term" value="F:damaged DNA binding"/>
    <property type="evidence" value="ECO:0007669"/>
    <property type="project" value="UniProtKB-UniRule"/>
</dbReference>
<dbReference type="HAMAP" id="MF_01113">
    <property type="entry name" value="DNApol_IV"/>
    <property type="match status" value="1"/>
</dbReference>
<evidence type="ECO:0000256" key="5">
    <source>
        <dbReference type="ARBA" id="ARBA00022634"/>
    </source>
</evidence>
<comment type="catalytic activity">
    <reaction evidence="15">
        <text>DNA(n) + a 2'-deoxyribonucleoside 5'-triphosphate = DNA(n+1) + diphosphate</text>
        <dbReference type="Rhea" id="RHEA:22508"/>
        <dbReference type="Rhea" id="RHEA-COMP:17339"/>
        <dbReference type="Rhea" id="RHEA-COMP:17340"/>
        <dbReference type="ChEBI" id="CHEBI:33019"/>
        <dbReference type="ChEBI" id="CHEBI:61560"/>
        <dbReference type="ChEBI" id="CHEBI:173112"/>
        <dbReference type="EC" id="2.7.7.7"/>
    </reaction>
</comment>
<evidence type="ECO:0000259" key="19">
    <source>
        <dbReference type="PROSITE" id="PS50172"/>
    </source>
</evidence>
<proteinExistence type="inferred from homology"/>
<dbReference type="GO" id="GO:0005737">
    <property type="term" value="C:cytoplasm"/>
    <property type="evidence" value="ECO:0007669"/>
    <property type="project" value="UniProtKB-SubCell"/>
</dbReference>
<evidence type="ECO:0000256" key="3">
    <source>
        <dbReference type="ARBA" id="ARBA00010945"/>
    </source>
</evidence>
<dbReference type="GO" id="GO:0006260">
    <property type="term" value="P:DNA replication"/>
    <property type="evidence" value="ECO:0007669"/>
    <property type="project" value="UniProtKB-KW"/>
</dbReference>
<dbReference type="InterPro" id="IPR001126">
    <property type="entry name" value="UmuC"/>
</dbReference>
<dbReference type="Pfam" id="PF00533">
    <property type="entry name" value="BRCT"/>
    <property type="match status" value="1"/>
</dbReference>
<dbReference type="Proteomes" id="UP000238479">
    <property type="component" value="Chromosome 6"/>
</dbReference>
<comment type="function">
    <text evidence="16">Deoxycytidyl transferase involved in DNA repair. Transfers a dCMP residue from dCTP to the 3'-end of a DNA primer in a template-dependent reaction. May assist in the first step in the bypass of abasic lesions by the insertion of a nucleotide opposite the lesion. Required for normal induction of mutations by physical and chemical agents.</text>
</comment>
<evidence type="ECO:0000256" key="9">
    <source>
        <dbReference type="ARBA" id="ARBA00022723"/>
    </source>
</evidence>
<sequence length="1118" mass="124497">MSLNSSKSSGSKSKRSFNSNNSTNNNKKKTKISTNQKTLGGVSWGANSLSSSRSSFQRSPFPDFGSYMVEKNRKLQNQFDSEASSCLGSERSIFRGVSIFVDGFTVPSSQELRAYMVNYGGRYENYFSRRRVTHIICSNLPDSKIKNLRSFSGGLPVVKPNWIVDSVAANKLLSWVPYQLEQVSCNQPRLSDFFAPKIIPNCDDALRDTSDQVKPESEDTSLVGTRLEDDNKSVCRSTEHEQESSGESDDMIYENTDGQFGEELYTGEKYSEVKQEETPTSDAEDNVSIKDEFKSSTHQHSASVSSNCLPSSENFGSNRSHSTLGDPNFVENYFKSSRLHFIGTWRNRYRKRFPSSSKGLDNTDSNRCAPDSSLKTPIIHIDMDCFFVSVVIRQHPELKDRPVAVCHSDNPKGTAEISSANYPARDYGVRAGMFVRDAKALCPHLVILPYDFEAYEEVADQFYDILHKHCRKVQAVSCDEAFLDVTYLEGVDMDMLASTVRQEIFETTGCTASAGIARNMLMARLATRSAKPDGQCNIPPERVDDYLYELPIKTLPGIGHVLEEKLKKRNVLTCGQLRMIPKDSLQKDFGIKTGEMLWNHSRGIDNRLVGVIQESKSIGAEVNWGVRFKDLKDSHHFLSNLCKEVSLRLQGCTVQGRTFTLKIKKRRKDAQEPVKYMGCGDCENLSHSVTVPVATDDVEVLQRITKQLFGFFSLDVKEIRGIGLQVSKLESVDASKQGLGKNSLKLWLQSAKASTEEQSNTYSVDDGKRAHADCEGRGTHRTSGQLCGNSLGIPIPVDNHRCSGETSVNQVSAPPPLCHLDLGVIESLPPELFTELNGIYGGKLVDFVAKNKREFSATTSHERVDGAKNGSESHLFNDMHLQDENALEPKHTVVEKQAMPSSVGGSSDVAASTSGLGNTDIMPASLSQVDPLVLQQLPQELRVDLLEQLPAHRRYDLASSAASDPLAEIPGESIGMRDGYHSGSHDLAFNKLWIGNPPQWVEEFKASKCMILNILAEMYDKSGSSGNLSVILRSTIMECQHPLDSSSDCWIQAVYSFSELLRQYVTLKIDSDIEEIYVCFRLLRRFTTKSKFFLQVYSDVFPYLQASFTDSYGGNLHI</sequence>
<evidence type="ECO:0000259" key="20">
    <source>
        <dbReference type="PROSITE" id="PS50173"/>
    </source>
</evidence>
<keyword evidence="9 17" id="KW-0479">Metal-binding</keyword>
<evidence type="ECO:0000256" key="18">
    <source>
        <dbReference type="SAM" id="MobiDB-lite"/>
    </source>
</evidence>
<evidence type="ECO:0000256" key="14">
    <source>
        <dbReference type="ARBA" id="ARBA00023242"/>
    </source>
</evidence>
<dbReference type="Gene3D" id="3.30.1490.100">
    <property type="entry name" value="DNA polymerase, Y-family, little finger domain"/>
    <property type="match status" value="1"/>
</dbReference>
<dbReference type="InterPro" id="IPR036775">
    <property type="entry name" value="DNA_pol_Y-fam_lit_finger_sf"/>
</dbReference>
<evidence type="ECO:0000256" key="7">
    <source>
        <dbReference type="ARBA" id="ARBA00022695"/>
    </source>
</evidence>
<dbReference type="GO" id="GO:0005634">
    <property type="term" value="C:nucleus"/>
    <property type="evidence" value="ECO:0007669"/>
    <property type="project" value="UniProtKB-SubCell"/>
</dbReference>
<evidence type="ECO:0000256" key="13">
    <source>
        <dbReference type="ARBA" id="ARBA00023204"/>
    </source>
</evidence>
<dbReference type="Gene3D" id="1.10.150.20">
    <property type="entry name" value="5' to 3' exonuclease, C-terminal subdomain"/>
    <property type="match status" value="1"/>
</dbReference>
<feature type="compositionally biased region" description="Basic and acidic residues" evidence="18">
    <location>
        <begin position="206"/>
        <end position="217"/>
    </location>
</feature>
<keyword evidence="11 17" id="KW-0460">Magnesium</keyword>
<organism evidence="21 22">
    <name type="scientific">Rosa chinensis</name>
    <name type="common">China rose</name>
    <dbReference type="NCBI Taxonomy" id="74649"/>
    <lineage>
        <taxon>Eukaryota</taxon>
        <taxon>Viridiplantae</taxon>
        <taxon>Streptophyta</taxon>
        <taxon>Embryophyta</taxon>
        <taxon>Tracheophyta</taxon>
        <taxon>Spermatophyta</taxon>
        <taxon>Magnoliopsida</taxon>
        <taxon>eudicotyledons</taxon>
        <taxon>Gunneridae</taxon>
        <taxon>Pentapetalae</taxon>
        <taxon>rosids</taxon>
        <taxon>fabids</taxon>
        <taxon>Rosales</taxon>
        <taxon>Rosaceae</taxon>
        <taxon>Rosoideae</taxon>
        <taxon>Rosoideae incertae sedis</taxon>
        <taxon>Rosa</taxon>
    </lineage>
</organism>
<gene>
    <name evidence="21" type="ORF">RchiOBHm_Chr6g0254741</name>
</gene>
<dbReference type="GO" id="GO:0017125">
    <property type="term" value="F:deoxycytidyl transferase activity"/>
    <property type="evidence" value="ECO:0007669"/>
    <property type="project" value="TreeGrafter"/>
</dbReference>
<dbReference type="CDD" id="cd17719">
    <property type="entry name" value="BRCT_Rev1"/>
    <property type="match status" value="1"/>
</dbReference>
<feature type="domain" description="UmuC" evidence="20">
    <location>
        <begin position="378"/>
        <end position="559"/>
    </location>
</feature>
<dbReference type="Gene3D" id="3.30.70.270">
    <property type="match status" value="1"/>
</dbReference>
<feature type="binding site" evidence="17">
    <location>
        <position position="479"/>
    </location>
    <ligand>
        <name>Mg(2+)</name>
        <dbReference type="ChEBI" id="CHEBI:18420"/>
        <label>1</label>
    </ligand>
</feature>
<feature type="compositionally biased region" description="Basic and acidic residues" evidence="18">
    <location>
        <begin position="765"/>
        <end position="778"/>
    </location>
</feature>
<dbReference type="CDD" id="cd01701">
    <property type="entry name" value="PolY_Rev1"/>
    <property type="match status" value="1"/>
</dbReference>
<evidence type="ECO:0000256" key="4">
    <source>
        <dbReference type="ARBA" id="ARBA00022490"/>
    </source>
</evidence>
<evidence type="ECO:0000313" key="22">
    <source>
        <dbReference type="Proteomes" id="UP000238479"/>
    </source>
</evidence>
<dbReference type="GO" id="GO:0070987">
    <property type="term" value="P:error-free translesion synthesis"/>
    <property type="evidence" value="ECO:0007669"/>
    <property type="project" value="TreeGrafter"/>
</dbReference>
<keyword evidence="22" id="KW-1185">Reference proteome</keyword>
<keyword evidence="6 16" id="KW-0808">Transferase</keyword>
<keyword evidence="7 16" id="KW-0548">Nucleotidyltransferase</keyword>
<dbReference type="EMBL" id="PDCK01000044">
    <property type="protein sequence ID" value="PRQ22850.1"/>
    <property type="molecule type" value="Genomic_DNA"/>
</dbReference>
<accession>A0A2P6PLS2</accession>
<dbReference type="PROSITE" id="PS50172">
    <property type="entry name" value="BRCT"/>
    <property type="match status" value="1"/>
</dbReference>
<dbReference type="Pfam" id="PF00817">
    <property type="entry name" value="IMS"/>
    <property type="match status" value="1"/>
</dbReference>
<dbReference type="OMA" id="EELHKCF"/>
<dbReference type="Gramene" id="PRQ22850">
    <property type="protein sequence ID" value="PRQ22850"/>
    <property type="gene ID" value="RchiOBHm_Chr6g0254741"/>
</dbReference>
<protein>
    <recommendedName>
        <fullName evidence="16">DNA repair protein REV1</fullName>
        <ecNumber evidence="16">2.7.7.-</ecNumber>
    </recommendedName>
</protein>
<comment type="similarity">
    <text evidence="3 16">Belongs to the DNA polymerase type-Y family.</text>
</comment>
<keyword evidence="8" id="KW-0235">DNA replication</keyword>
<keyword evidence="12 16" id="KW-0238">DNA-binding</keyword>
<dbReference type="OrthoDB" id="427711at2759"/>
<feature type="binding site" evidence="17">
    <location>
        <position position="382"/>
    </location>
    <ligand>
        <name>Mg(2+)</name>
        <dbReference type="ChEBI" id="CHEBI:18420"/>
        <label>1</label>
    </ligand>
</feature>
<dbReference type="Gene3D" id="3.40.1170.60">
    <property type="match status" value="1"/>
</dbReference>
<dbReference type="InterPro" id="IPR036420">
    <property type="entry name" value="BRCT_dom_sf"/>
</dbReference>
<keyword evidence="14 16" id="KW-0539">Nucleus</keyword>
<evidence type="ECO:0000256" key="12">
    <source>
        <dbReference type="ARBA" id="ARBA00023125"/>
    </source>
</evidence>
<dbReference type="GO" id="GO:0046872">
    <property type="term" value="F:metal ion binding"/>
    <property type="evidence" value="ECO:0007669"/>
    <property type="project" value="UniProtKB-KW"/>
</dbReference>
<dbReference type="SUPFAM" id="SSF52113">
    <property type="entry name" value="BRCT domain"/>
    <property type="match status" value="1"/>
</dbReference>
<feature type="region of interest" description="Disordered" evidence="18">
    <location>
        <begin position="758"/>
        <end position="781"/>
    </location>
</feature>
<dbReference type="GO" id="GO:0006281">
    <property type="term" value="P:DNA repair"/>
    <property type="evidence" value="ECO:0007669"/>
    <property type="project" value="UniProtKB-KW"/>
</dbReference>
<dbReference type="SUPFAM" id="SSF100879">
    <property type="entry name" value="Lesion bypass DNA polymerase (Y-family), little finger domain"/>
    <property type="match status" value="1"/>
</dbReference>
<dbReference type="FunFam" id="3.40.50.10190:FF:000011">
    <property type="entry name" value="DNA repair protein REV1"/>
    <property type="match status" value="1"/>
</dbReference>
<feature type="compositionally biased region" description="Low complexity" evidence="18">
    <location>
        <begin position="1"/>
        <end position="25"/>
    </location>
</feature>
<dbReference type="Pfam" id="PF21999">
    <property type="entry name" value="IMS_HHH_1"/>
    <property type="match status" value="1"/>
</dbReference>
<dbReference type="PANTHER" id="PTHR45990">
    <property type="entry name" value="DNA REPAIR PROTEIN REV1"/>
    <property type="match status" value="1"/>
</dbReference>
<dbReference type="FunFam" id="3.30.1490.100:FF:000001">
    <property type="entry name" value="DNA repair protein REV1"/>
    <property type="match status" value="1"/>
</dbReference>
<dbReference type="PROSITE" id="PS50173">
    <property type="entry name" value="UMUC"/>
    <property type="match status" value="1"/>
</dbReference>
<dbReference type="Gene3D" id="3.40.50.10190">
    <property type="entry name" value="BRCT domain"/>
    <property type="match status" value="1"/>
</dbReference>
<dbReference type="InterPro" id="IPR012112">
    <property type="entry name" value="REV1"/>
</dbReference>
<evidence type="ECO:0000256" key="11">
    <source>
        <dbReference type="ARBA" id="ARBA00022842"/>
    </source>
</evidence>
<feature type="region of interest" description="Disordered" evidence="18">
    <location>
        <begin position="206"/>
        <end position="254"/>
    </location>
</feature>
<dbReference type="InterPro" id="IPR043128">
    <property type="entry name" value="Rev_trsase/Diguanyl_cyclase"/>
</dbReference>
<keyword evidence="21" id="KW-0239">DNA-directed DNA polymerase</keyword>
<dbReference type="AlphaFoldDB" id="A0A2P6PLS2"/>
<dbReference type="SUPFAM" id="SSF56672">
    <property type="entry name" value="DNA/RNA polymerases"/>
    <property type="match status" value="1"/>
</dbReference>
<feature type="binding site" evidence="17">
    <location>
        <position position="480"/>
    </location>
    <ligand>
        <name>Mg(2+)</name>
        <dbReference type="ChEBI" id="CHEBI:18420"/>
        <label>1</label>
    </ligand>
</feature>
<feature type="compositionally biased region" description="Basic and acidic residues" evidence="18">
    <location>
        <begin position="226"/>
        <end position="243"/>
    </location>
</feature>
<dbReference type="GO" id="GO:0042276">
    <property type="term" value="P:error-prone translesion synthesis"/>
    <property type="evidence" value="ECO:0007669"/>
    <property type="project" value="InterPro"/>
</dbReference>
<dbReference type="PIRSF" id="PIRSF036573">
    <property type="entry name" value="REV1"/>
    <property type="match status" value="1"/>
</dbReference>
<keyword evidence="10 16" id="KW-0227">DNA damage</keyword>
<comment type="caution">
    <text evidence="21">The sequence shown here is derived from an EMBL/GenBank/DDBJ whole genome shotgun (WGS) entry which is preliminary data.</text>
</comment>
<feature type="region of interest" description="Disordered" evidence="18">
    <location>
        <begin position="1"/>
        <end position="39"/>
    </location>
</feature>
<evidence type="ECO:0000256" key="2">
    <source>
        <dbReference type="ARBA" id="ARBA00004496"/>
    </source>
</evidence>
<dbReference type="EC" id="2.7.7.-" evidence="16"/>
<dbReference type="InterPro" id="IPR017961">
    <property type="entry name" value="DNA_pol_Y-fam_little_finger"/>
</dbReference>
<name>A0A2P6PLS2_ROSCH</name>
<keyword evidence="4" id="KW-0963">Cytoplasm</keyword>
<evidence type="ECO:0000256" key="15">
    <source>
        <dbReference type="ARBA" id="ARBA00049244"/>
    </source>
</evidence>
<evidence type="ECO:0000256" key="6">
    <source>
        <dbReference type="ARBA" id="ARBA00022679"/>
    </source>
</evidence>
<evidence type="ECO:0000256" key="1">
    <source>
        <dbReference type="ARBA" id="ARBA00004123"/>
    </source>
</evidence>
<dbReference type="SMART" id="SM00292">
    <property type="entry name" value="BRCT"/>
    <property type="match status" value="1"/>
</dbReference>
<feature type="domain" description="BRCT" evidence="19">
    <location>
        <begin position="89"/>
        <end position="180"/>
    </location>
</feature>
<dbReference type="NCBIfam" id="NF002677">
    <property type="entry name" value="PRK02406.1"/>
    <property type="match status" value="1"/>
</dbReference>
<evidence type="ECO:0000313" key="21">
    <source>
        <dbReference type="EMBL" id="PRQ22850.1"/>
    </source>
</evidence>
<dbReference type="FunFam" id="3.40.1170.60:FF:000004">
    <property type="entry name" value="DNA repair protein REV1"/>
    <property type="match status" value="1"/>
</dbReference>
<dbReference type="Pfam" id="PF11799">
    <property type="entry name" value="IMS_C"/>
    <property type="match status" value="1"/>
</dbReference>
<evidence type="ECO:0000256" key="10">
    <source>
        <dbReference type="ARBA" id="ARBA00022763"/>
    </source>
</evidence>
<keyword evidence="5 16" id="KW-0237">DNA synthesis</keyword>
<comment type="subcellular location">
    <subcellularLocation>
        <location evidence="2">Cytoplasm</location>
    </subcellularLocation>
    <subcellularLocation>
        <location evidence="1 16">Nucleus</location>
    </subcellularLocation>
</comment>
<dbReference type="InterPro" id="IPR053848">
    <property type="entry name" value="IMS_HHH_1"/>
</dbReference>
<evidence type="ECO:0000256" key="17">
    <source>
        <dbReference type="PIRSR" id="PIRSR036573-2"/>
    </source>
</evidence>
<reference evidence="21 22" key="1">
    <citation type="journal article" date="2018" name="Nat. Genet.">
        <title>The Rosa genome provides new insights in the design of modern roses.</title>
        <authorList>
            <person name="Bendahmane M."/>
        </authorList>
    </citation>
    <scope>NUCLEOTIDE SEQUENCE [LARGE SCALE GENOMIC DNA]</scope>
    <source>
        <strain evidence="22">cv. Old Blush</strain>
    </source>
</reference>